<feature type="region of interest" description="Disordered" evidence="1">
    <location>
        <begin position="884"/>
        <end position="911"/>
    </location>
</feature>
<feature type="region of interest" description="Disordered" evidence="1">
    <location>
        <begin position="578"/>
        <end position="599"/>
    </location>
</feature>
<feature type="compositionally biased region" description="Basic and acidic residues" evidence="1">
    <location>
        <begin position="492"/>
        <end position="511"/>
    </location>
</feature>
<dbReference type="Proteomes" id="UP000002320">
    <property type="component" value="Unassembled WGS sequence"/>
</dbReference>
<dbReference type="EMBL" id="DS233060">
    <property type="protein sequence ID" value="EDS27801.1"/>
    <property type="molecule type" value="Genomic_DNA"/>
</dbReference>
<feature type="compositionally biased region" description="Low complexity" evidence="1">
    <location>
        <begin position="1"/>
        <end position="21"/>
    </location>
</feature>
<protein>
    <submittedName>
        <fullName evidence="2 3">Pol-like protein</fullName>
    </submittedName>
</protein>
<proteinExistence type="predicted"/>
<feature type="region of interest" description="Disordered" evidence="1">
    <location>
        <begin position="1"/>
        <end position="33"/>
    </location>
</feature>
<dbReference type="VEuPathDB" id="VectorBase:CPIJ018514"/>
<feature type="region of interest" description="Disordered" evidence="1">
    <location>
        <begin position="269"/>
        <end position="293"/>
    </location>
</feature>
<dbReference type="InParanoid" id="B0XGS8"/>
<dbReference type="VEuPathDB" id="VectorBase:CQUJHB006769"/>
<evidence type="ECO:0000313" key="4">
    <source>
        <dbReference type="Proteomes" id="UP000002320"/>
    </source>
</evidence>
<sequence length="1012" mass="111686">MSVVSSVASVKSVKSAKSAKSAKGKGEEEDEAKKVKLLVRKRGQSMAKVTNTKKSVDTIGNGLTQAQLLVFQKQLNQYYSEWHFYHDQILDLVDDEQVQDHMDKCNTFEEQYALSSYRAALTSARIKYNIRRKDSRVVSDHLTAGGFRQPETIGNDINREERDEPCKQDGVNRVGGRRQISRLSYETKQPKILPHKHYNVTSPSRAFHAAPSGLLAAARQRFWPINRGSIVREVTHKSGSAYVPSRVKMNQPHTVAEDTPAESLAISGVVGPPITSPSTRIERSGPPHNGRSQYRCGFGGRSSCTRKKKWNVASCKRQPGRFQIQLRRGHSADGKGLLQAPVGRFWKVWLRRGIPKRSVSLKSQCDTPTKEDWRKITLPEFRVFAKNIERFYGELDQVLQDGEESDLFADERDAHDMECAAIEGLLQGVNNRIVALSSARLFQPVQVTEQQQFQPPAVPQQFAIPTPLVTSELTGDGDVPEKGETDNPAVAEPKHARQIRQQEKPPAEHQEMKLHKEPEVVGHVTSTSVRGDVDLSSGSGVVVPTPRTEERINGEFDVGRCQPVELGSLLPADVGCEDAESNDPQAVPRPETTGLVSEDPNITTNQAVKDEEARSLQPAGADEVNVEDRSLRNIPAVQEDSATKPSHESEAYSCQLFNANVARSTDRVRAARKCAEKLVQSVIFTINEKQCRLFQKEAPGSGDAADGHRGTANTRGYQRTVELIVEPVTPQGGQGTLYSDAVKDSEGKQGCTGNDNTSPIVLNMTTLVSSKKLVGVESIQQLADAPTLPAPMEAALQQHEGDPDDIQLESAGASPARSLGEGLHYKVEYITPQFVMEGIETEGTAKRVLISSDESANEVDTDGFTKVKGSKSKSKKLAGALEAIAADSTKQDNKPGGGSGGRSKTKGESASRLDRMYTNKSLAGRIKKFETLPVTFSDHHAILATYTIDRDDATPAVGRGYWKINDYLLRDPETTVGFREALVELKKRRKYTNSFSEWWSYDFKNKVKQFYK</sequence>
<dbReference type="KEGG" id="cqu:CpipJ_CPIJ018514"/>
<name>B0XGS8_CULQU</name>
<reference evidence="3" key="2">
    <citation type="submission" date="2020-05" db="UniProtKB">
        <authorList>
            <consortium name="EnsemblMetazoa"/>
        </authorList>
    </citation>
    <scope>IDENTIFICATION</scope>
    <source>
        <strain evidence="3">JHB</strain>
    </source>
</reference>
<evidence type="ECO:0000256" key="1">
    <source>
        <dbReference type="SAM" id="MobiDB-lite"/>
    </source>
</evidence>
<accession>B0XGS8</accession>
<evidence type="ECO:0000313" key="2">
    <source>
        <dbReference type="EMBL" id="EDS27801.1"/>
    </source>
</evidence>
<dbReference type="AlphaFoldDB" id="B0XGS8"/>
<dbReference type="HOGENOM" id="CLU_297581_0_0_1"/>
<dbReference type="EnsemblMetazoa" id="CPIJ018514-RA">
    <property type="protein sequence ID" value="CPIJ018514-PA"/>
    <property type="gene ID" value="CPIJ018514"/>
</dbReference>
<gene>
    <name evidence="3" type="primary">6052613</name>
    <name evidence="2" type="ORF">CpipJ_CPIJ018514</name>
</gene>
<reference evidence="2" key="1">
    <citation type="submission" date="2007-03" db="EMBL/GenBank/DDBJ databases">
        <title>Annotation of Culex pipiens quinquefasciatus.</title>
        <authorList>
            <consortium name="The Broad Institute Genome Sequencing Platform"/>
            <person name="Atkinson P.W."/>
            <person name="Hemingway J."/>
            <person name="Christensen B.M."/>
            <person name="Higgs S."/>
            <person name="Kodira C."/>
            <person name="Hannick L."/>
            <person name="Megy K."/>
            <person name="O'Leary S."/>
            <person name="Pearson M."/>
            <person name="Haas B.J."/>
            <person name="Mauceli E."/>
            <person name="Wortman J.R."/>
            <person name="Lee N.H."/>
            <person name="Guigo R."/>
            <person name="Stanke M."/>
            <person name="Alvarado L."/>
            <person name="Amedeo P."/>
            <person name="Antoine C.H."/>
            <person name="Arensburger P."/>
            <person name="Bidwell S.L."/>
            <person name="Crawford M."/>
            <person name="Camaro F."/>
            <person name="Devon K."/>
            <person name="Engels R."/>
            <person name="Hammond M."/>
            <person name="Howarth C."/>
            <person name="Koehrsen M."/>
            <person name="Lawson D."/>
            <person name="Montgomery P."/>
            <person name="Nene V."/>
            <person name="Nusbaum C."/>
            <person name="Puiu D."/>
            <person name="Romero-Severson J."/>
            <person name="Severson D.W."/>
            <person name="Shumway M."/>
            <person name="Sisk P."/>
            <person name="Stolte C."/>
            <person name="Zeng Q."/>
            <person name="Eisenstadt E."/>
            <person name="Fraser-Liggett C."/>
            <person name="Strausberg R."/>
            <person name="Galagan J."/>
            <person name="Birren B."/>
            <person name="Collins F.H."/>
        </authorList>
    </citation>
    <scope>NUCLEOTIDE SEQUENCE [LARGE SCALE GENOMIC DNA]</scope>
    <source>
        <strain evidence="2">JHB</strain>
    </source>
</reference>
<feature type="region of interest" description="Disordered" evidence="1">
    <location>
        <begin position="470"/>
        <end position="511"/>
    </location>
</feature>
<dbReference type="VEuPathDB" id="VectorBase:CQUJHB000998"/>
<evidence type="ECO:0000313" key="3">
    <source>
        <dbReference type="EnsemblMetazoa" id="CPIJ018514-PA"/>
    </source>
</evidence>
<dbReference type="VEuPathDB" id="VectorBase:CQUJHB002552"/>
<keyword evidence="4" id="KW-1185">Reference proteome</keyword>
<organism>
    <name type="scientific">Culex quinquefasciatus</name>
    <name type="common">Southern house mosquito</name>
    <name type="synonym">Culex pungens</name>
    <dbReference type="NCBI Taxonomy" id="7176"/>
    <lineage>
        <taxon>Eukaryota</taxon>
        <taxon>Metazoa</taxon>
        <taxon>Ecdysozoa</taxon>
        <taxon>Arthropoda</taxon>
        <taxon>Hexapoda</taxon>
        <taxon>Insecta</taxon>
        <taxon>Pterygota</taxon>
        <taxon>Neoptera</taxon>
        <taxon>Endopterygota</taxon>
        <taxon>Diptera</taxon>
        <taxon>Nematocera</taxon>
        <taxon>Culicoidea</taxon>
        <taxon>Culicidae</taxon>
        <taxon>Culicinae</taxon>
        <taxon>Culicini</taxon>
        <taxon>Culex</taxon>
        <taxon>Culex</taxon>
    </lineage>
</organism>
<dbReference type="OrthoDB" id="7764753at2759"/>